<dbReference type="NCBIfam" id="TIGR00254">
    <property type="entry name" value="GGDEF"/>
    <property type="match status" value="1"/>
</dbReference>
<dbReference type="SMART" id="SM00062">
    <property type="entry name" value="PBPb"/>
    <property type="match status" value="2"/>
</dbReference>
<feature type="transmembrane region" description="Helical" evidence="1">
    <location>
        <begin position="505"/>
        <end position="524"/>
    </location>
</feature>
<dbReference type="InterPro" id="IPR029787">
    <property type="entry name" value="Nucleotide_cyclase"/>
</dbReference>
<gene>
    <name evidence="5" type="ORF">C1853_09715</name>
    <name evidence="4" type="ORF">C1871_10285</name>
</gene>
<dbReference type="Gene3D" id="3.40.190.10">
    <property type="entry name" value="Periplasmic binding protein-like II"/>
    <property type="match status" value="4"/>
</dbReference>
<dbReference type="InterPro" id="IPR001638">
    <property type="entry name" value="Solute-binding_3/MltF_N"/>
</dbReference>
<protein>
    <submittedName>
        <fullName evidence="4">GGDEF domain-containing protein</fullName>
    </submittedName>
</protein>
<dbReference type="OMA" id="FEENIVW"/>
<dbReference type="InterPro" id="IPR000160">
    <property type="entry name" value="GGDEF_dom"/>
</dbReference>
<keyword evidence="2" id="KW-0732">Signal</keyword>
<dbReference type="InterPro" id="IPR052163">
    <property type="entry name" value="DGC-Regulatory_Protein"/>
</dbReference>
<organism evidence="4 6">
    <name type="scientific">Eggerthella lenta</name>
    <name type="common">Eubacterium lentum</name>
    <dbReference type="NCBI Taxonomy" id="84112"/>
    <lineage>
        <taxon>Bacteria</taxon>
        <taxon>Bacillati</taxon>
        <taxon>Actinomycetota</taxon>
        <taxon>Coriobacteriia</taxon>
        <taxon>Eggerthellales</taxon>
        <taxon>Eggerthellaceae</taxon>
        <taxon>Eggerthella</taxon>
    </lineage>
</organism>
<keyword evidence="1" id="KW-0812">Transmembrane</keyword>
<feature type="signal peptide" evidence="2">
    <location>
        <begin position="1"/>
        <end position="22"/>
    </location>
</feature>
<evidence type="ECO:0000313" key="5">
    <source>
        <dbReference type="EMBL" id="RDC37573.1"/>
    </source>
</evidence>
<dbReference type="SUPFAM" id="SSF53850">
    <property type="entry name" value="Periplasmic binding protein-like II"/>
    <property type="match status" value="2"/>
</dbReference>
<comment type="caution">
    <text evidence="4">The sequence shown here is derived from an EMBL/GenBank/DDBJ whole genome shotgun (WGS) entry which is preliminary data.</text>
</comment>
<reference evidence="6 7" key="1">
    <citation type="journal article" date="2018" name="Elife">
        <title>Discovery and characterization of a prevalent human gut bacterial enzyme sufficient for the inactivation of a family of plant toxins.</title>
        <authorList>
            <person name="Koppel N."/>
            <person name="Bisanz J.E."/>
            <person name="Pandelia M.E."/>
            <person name="Turnbaugh P.J."/>
            <person name="Balskus E.P."/>
        </authorList>
    </citation>
    <scope>NUCLEOTIDE SEQUENCE [LARGE SCALE GENOMIC DNA]</scope>
    <source>
        <strain evidence="5 7">16A</strain>
        <strain evidence="4 6">FAA1-1-60AUCSF</strain>
    </source>
</reference>
<feature type="chain" id="PRO_5044389238" evidence="2">
    <location>
        <begin position="23"/>
        <end position="835"/>
    </location>
</feature>
<dbReference type="PANTHER" id="PTHR46663:SF4">
    <property type="entry name" value="DIGUANYLATE CYCLASE DGCT-RELATED"/>
    <property type="match status" value="1"/>
</dbReference>
<evidence type="ECO:0000313" key="4">
    <source>
        <dbReference type="EMBL" id="RDB84272.1"/>
    </source>
</evidence>
<dbReference type="SMART" id="SM00267">
    <property type="entry name" value="GGDEF"/>
    <property type="match status" value="1"/>
</dbReference>
<dbReference type="EMBL" id="PPUQ01000012">
    <property type="protein sequence ID" value="RDC37573.1"/>
    <property type="molecule type" value="Genomic_DNA"/>
</dbReference>
<dbReference type="EMBL" id="PPTY01000018">
    <property type="protein sequence ID" value="RDB84272.1"/>
    <property type="molecule type" value="Genomic_DNA"/>
</dbReference>
<proteinExistence type="predicted"/>
<dbReference type="PROSITE" id="PS50887">
    <property type="entry name" value="GGDEF"/>
    <property type="match status" value="1"/>
</dbReference>
<dbReference type="InterPro" id="IPR043128">
    <property type="entry name" value="Rev_trsase/Diguanyl_cyclase"/>
</dbReference>
<dbReference type="Proteomes" id="UP000253915">
    <property type="component" value="Unassembled WGS sequence"/>
</dbReference>
<accession>A0A369N4L4</accession>
<dbReference type="Pfam" id="PF00497">
    <property type="entry name" value="SBP_bac_3"/>
    <property type="match status" value="1"/>
</dbReference>
<sequence length="835" mass="92973">MLLSAVLACALLIPVTAEEAHASDQPRIVKVGYTDSEGLLTKNDDGTYEGYTYDYLMRIAQFTGWSFEFVEAEGDNANERALRLLEMLDNGEVDIEGSMSYSAALAETYEYPENSYGSAHTALFAPNIHAAVSKTDLFTRSELRVAILATAKKRRAELEYYCDQNDIRLTTVECSSSQEMRDRTNAGEADAFLDIDVNAQDGFHIIASFAERPFFFAAPKGDREIIDEIDATIEHINEGNPQLQNNLYKKYFLTSENNFELTHEEMQYVSHYRTLRVGVASEKAPLQSFDAKTGEFKGVTNDILQYLSKHAGFSFEVVKIPYQLDSQQTASDFNVDIIAGVSDDGHTSIDNGIALSAPYMTTSMLLVYSKFIDPDQLEGKTIALPWDQAYSAPDNAPVQVYGTIEECFQAVNEGEADYTYATSYTTPYYLNIDELNNLLYLPTSTKTLDVCFGLVQPVDPQLLVVINKSLRDLSPTELDSIVYDNSLIPQEEQINLFIRDHVLEFALVCISILVLIIVLLALYLRSRMHAARAVREENLRFQELYRLANEQFFEYSIKSDTLRISKSKSLLSSSYVDDATSMDDGSSYVSYENARQLIKHSANPELLDAFTSPSNAVTEVLCHEEANPDKDRKWIRITSHFVEDDTGKPISVIGKITNIDDEMREKMDLSERAHHDGLTGLLNWQTFQETAGELLSNGNAGAVLVVDTDDFKGVNDTYGHLAGDRALQQTAAALAAAFRPQDLIGRLGGDEFAICVNGRIDDERLAIACAGIVKRGVTFTDQYGTEHEVTLSIGGVELHGKIASYQSAYRQADKALYRAKAAGKNRFVIGSYQAE</sequence>
<dbReference type="Proteomes" id="UP000253857">
    <property type="component" value="Unassembled WGS sequence"/>
</dbReference>
<dbReference type="AlphaFoldDB" id="A0A369N4L4"/>
<feature type="domain" description="GGDEF" evidence="3">
    <location>
        <begin position="699"/>
        <end position="832"/>
    </location>
</feature>
<evidence type="ECO:0000256" key="1">
    <source>
        <dbReference type="SAM" id="Phobius"/>
    </source>
</evidence>
<dbReference type="PANTHER" id="PTHR46663">
    <property type="entry name" value="DIGUANYLATE CYCLASE DGCT-RELATED"/>
    <property type="match status" value="1"/>
</dbReference>
<evidence type="ECO:0000313" key="6">
    <source>
        <dbReference type="Proteomes" id="UP000253857"/>
    </source>
</evidence>
<dbReference type="Gene3D" id="3.30.70.270">
    <property type="match status" value="1"/>
</dbReference>
<evidence type="ECO:0000313" key="7">
    <source>
        <dbReference type="Proteomes" id="UP000253915"/>
    </source>
</evidence>
<keyword evidence="1" id="KW-1133">Transmembrane helix</keyword>
<name>A0A369N4L4_EGGLN</name>
<evidence type="ECO:0000259" key="3">
    <source>
        <dbReference type="PROSITE" id="PS50887"/>
    </source>
</evidence>
<keyword evidence="1" id="KW-0472">Membrane</keyword>
<dbReference type="CDD" id="cd01949">
    <property type="entry name" value="GGDEF"/>
    <property type="match status" value="1"/>
</dbReference>
<evidence type="ECO:0000256" key="2">
    <source>
        <dbReference type="SAM" id="SignalP"/>
    </source>
</evidence>
<dbReference type="Pfam" id="PF00990">
    <property type="entry name" value="GGDEF"/>
    <property type="match status" value="1"/>
</dbReference>
<dbReference type="SUPFAM" id="SSF55073">
    <property type="entry name" value="Nucleotide cyclase"/>
    <property type="match status" value="1"/>
</dbReference>